<dbReference type="InterPro" id="IPR000421">
    <property type="entry name" value="FA58C"/>
</dbReference>
<reference evidence="3" key="3">
    <citation type="submission" date="2015-06" db="UniProtKB">
        <authorList>
            <consortium name="EnsemblMetazoa"/>
        </authorList>
    </citation>
    <scope>IDENTIFICATION</scope>
</reference>
<dbReference type="Gene3D" id="2.60.120.260">
    <property type="entry name" value="Galactose-binding domain-like"/>
    <property type="match status" value="1"/>
</dbReference>
<dbReference type="RefSeq" id="XP_009028863.1">
    <property type="nucleotide sequence ID" value="XM_009030615.1"/>
</dbReference>
<dbReference type="EMBL" id="KB097639">
    <property type="protein sequence ID" value="ESN93061.1"/>
    <property type="molecule type" value="Genomic_DNA"/>
</dbReference>
<dbReference type="InParanoid" id="T1FZY8"/>
<dbReference type="CTD" id="20214386"/>
<evidence type="ECO:0000313" key="2">
    <source>
        <dbReference type="EMBL" id="ESN93061.1"/>
    </source>
</evidence>
<dbReference type="OMA" id="DSSCHEK"/>
<proteinExistence type="predicted"/>
<dbReference type="EnsemblMetazoa" id="HelroT69833">
    <property type="protein sequence ID" value="HelroP69833"/>
    <property type="gene ID" value="HelroG69833"/>
</dbReference>
<dbReference type="PANTHER" id="PTHR24543:SF334">
    <property type="entry name" value="F5_8 TYPE C DOMAIN-CONTAINING PROTEIN"/>
    <property type="match status" value="1"/>
</dbReference>
<gene>
    <name evidence="3" type="primary">20214386</name>
    <name evidence="2" type="ORF">HELRODRAFT_69833</name>
</gene>
<dbReference type="eggNOG" id="ENOG502QVK3">
    <property type="taxonomic scope" value="Eukaryota"/>
</dbReference>
<dbReference type="Pfam" id="PF00754">
    <property type="entry name" value="F5_F8_type_C"/>
    <property type="match status" value="1"/>
</dbReference>
<feature type="domain" description="F5/8 type C" evidence="1">
    <location>
        <begin position="1"/>
        <end position="149"/>
    </location>
</feature>
<dbReference type="EMBL" id="AMQM01001992">
    <property type="status" value="NOT_ANNOTATED_CDS"/>
    <property type="molecule type" value="Genomic_DNA"/>
</dbReference>
<dbReference type="SMART" id="SM00231">
    <property type="entry name" value="FA58C"/>
    <property type="match status" value="1"/>
</dbReference>
<dbReference type="PROSITE" id="PS01285">
    <property type="entry name" value="FA58C_1"/>
    <property type="match status" value="1"/>
</dbReference>
<sequence length="161" mass="18462">PLGMTSGEIQDWQISSSSTYPTEWDSSCHEKYARVYQPNGKAWCAKYKSSSEWLLVDLGVAAKITGVMTQGRGDGNEWVTSFMVTYSIDASRWNYVVDTYGNQKVFEGNRDSYSTKHSYFDEPVFGRFVKFHVVTWNRHPSMRVEIIGCQSIHSIVFNYPN</sequence>
<dbReference type="PANTHER" id="PTHR24543">
    <property type="entry name" value="MULTICOPPER OXIDASE-RELATED"/>
    <property type="match status" value="1"/>
</dbReference>
<evidence type="ECO:0000313" key="4">
    <source>
        <dbReference type="Proteomes" id="UP000015101"/>
    </source>
</evidence>
<dbReference type="AlphaFoldDB" id="T1FZY8"/>
<dbReference type="FunFam" id="2.60.120.260:FF:000016">
    <property type="entry name" value="Contactin-associated protein-like 4 isoform 1"/>
    <property type="match status" value="1"/>
</dbReference>
<reference evidence="2 4" key="2">
    <citation type="journal article" date="2013" name="Nature">
        <title>Insights into bilaterian evolution from three spiralian genomes.</title>
        <authorList>
            <person name="Simakov O."/>
            <person name="Marletaz F."/>
            <person name="Cho S.J."/>
            <person name="Edsinger-Gonzales E."/>
            <person name="Havlak P."/>
            <person name="Hellsten U."/>
            <person name="Kuo D.H."/>
            <person name="Larsson T."/>
            <person name="Lv J."/>
            <person name="Arendt D."/>
            <person name="Savage R."/>
            <person name="Osoegawa K."/>
            <person name="de Jong P."/>
            <person name="Grimwood J."/>
            <person name="Chapman J.A."/>
            <person name="Shapiro H."/>
            <person name="Aerts A."/>
            <person name="Otillar R.P."/>
            <person name="Terry A.Y."/>
            <person name="Boore J.L."/>
            <person name="Grigoriev I.V."/>
            <person name="Lindberg D.R."/>
            <person name="Seaver E.C."/>
            <person name="Weisblat D.A."/>
            <person name="Putnam N.H."/>
            <person name="Rokhsar D.S."/>
        </authorList>
    </citation>
    <scope>NUCLEOTIDE SEQUENCE</scope>
</reference>
<dbReference type="SUPFAM" id="SSF49785">
    <property type="entry name" value="Galactose-binding domain-like"/>
    <property type="match status" value="1"/>
</dbReference>
<dbReference type="Proteomes" id="UP000015101">
    <property type="component" value="Unassembled WGS sequence"/>
</dbReference>
<dbReference type="CDD" id="cd00057">
    <property type="entry name" value="FA58C"/>
    <property type="match status" value="1"/>
</dbReference>
<evidence type="ECO:0000313" key="3">
    <source>
        <dbReference type="EnsemblMetazoa" id="HelroP69833"/>
    </source>
</evidence>
<organism evidence="3 4">
    <name type="scientific">Helobdella robusta</name>
    <name type="common">Californian leech</name>
    <dbReference type="NCBI Taxonomy" id="6412"/>
    <lineage>
        <taxon>Eukaryota</taxon>
        <taxon>Metazoa</taxon>
        <taxon>Spiralia</taxon>
        <taxon>Lophotrochozoa</taxon>
        <taxon>Annelida</taxon>
        <taxon>Clitellata</taxon>
        <taxon>Hirudinea</taxon>
        <taxon>Rhynchobdellida</taxon>
        <taxon>Glossiphoniidae</taxon>
        <taxon>Helobdella</taxon>
    </lineage>
</organism>
<keyword evidence="4" id="KW-1185">Reference proteome</keyword>
<dbReference type="HOGENOM" id="CLU_030066_1_2_1"/>
<dbReference type="KEGG" id="hro:HELRODRAFT_69833"/>
<dbReference type="STRING" id="6412.T1FZY8"/>
<dbReference type="InterPro" id="IPR008979">
    <property type="entry name" value="Galactose-bd-like_sf"/>
</dbReference>
<evidence type="ECO:0000259" key="1">
    <source>
        <dbReference type="PROSITE" id="PS50022"/>
    </source>
</evidence>
<name>T1FZY8_HELRO</name>
<accession>T1FZY8</accession>
<dbReference type="GeneID" id="20214386"/>
<reference evidence="4" key="1">
    <citation type="submission" date="2012-12" db="EMBL/GenBank/DDBJ databases">
        <authorList>
            <person name="Hellsten U."/>
            <person name="Grimwood J."/>
            <person name="Chapman J.A."/>
            <person name="Shapiro H."/>
            <person name="Aerts A."/>
            <person name="Otillar R.P."/>
            <person name="Terry A.Y."/>
            <person name="Boore J.L."/>
            <person name="Simakov O."/>
            <person name="Marletaz F."/>
            <person name="Cho S.-J."/>
            <person name="Edsinger-Gonzales E."/>
            <person name="Havlak P."/>
            <person name="Kuo D.-H."/>
            <person name="Larsson T."/>
            <person name="Lv J."/>
            <person name="Arendt D."/>
            <person name="Savage R."/>
            <person name="Osoegawa K."/>
            <person name="de Jong P."/>
            <person name="Lindberg D.R."/>
            <person name="Seaver E.C."/>
            <person name="Weisblat D.A."/>
            <person name="Putnam N.H."/>
            <person name="Grigoriev I.V."/>
            <person name="Rokhsar D.S."/>
        </authorList>
    </citation>
    <scope>NUCLEOTIDE SEQUENCE</scope>
</reference>
<dbReference type="PROSITE" id="PS50022">
    <property type="entry name" value="FA58C_3"/>
    <property type="match status" value="1"/>
</dbReference>
<dbReference type="OrthoDB" id="6262482at2759"/>
<protein>
    <recommendedName>
        <fullName evidence="1">F5/8 type C domain-containing protein</fullName>
    </recommendedName>
</protein>